<dbReference type="OMA" id="EGNDAFQ"/>
<dbReference type="InterPro" id="IPR005574">
    <property type="entry name" value="Rpb4/RPC9"/>
</dbReference>
<protein>
    <recommendedName>
        <fullName evidence="4">RNA polymerase Rpb4/RPC9 core domain-containing protein</fullName>
    </recommendedName>
</protein>
<accession>I3EG36</accession>
<dbReference type="GO" id="GO:0005634">
    <property type="term" value="C:nucleus"/>
    <property type="evidence" value="ECO:0007669"/>
    <property type="project" value="UniProtKB-SubCell"/>
</dbReference>
<evidence type="ECO:0000313" key="5">
    <source>
        <dbReference type="EMBL" id="EIJ88183.1"/>
    </source>
</evidence>
<organism evidence="5 6">
    <name type="scientific">Nematocida parisii (strain ERTm3)</name>
    <name type="common">Nematode killer fungus</name>
    <dbReference type="NCBI Taxonomy" id="935791"/>
    <lineage>
        <taxon>Eukaryota</taxon>
        <taxon>Fungi</taxon>
        <taxon>Fungi incertae sedis</taxon>
        <taxon>Microsporidia</taxon>
        <taxon>Nematocida</taxon>
    </lineage>
</organism>
<dbReference type="InParanoid" id="I3EG36"/>
<sequence length="116" mass="13183">MKFIEKAEDKAKSISSAEALIIVERTRMDRRMEGNDAFQSILKYLRLCPSPRNPSWAERVRRTLVSGGMTDYEASLIINLSPERHIDAKALIPSLNRMDNYSLDTLLNSISDIPTN</sequence>
<feature type="domain" description="RNA polymerase Rpb4/RPC9 core" evidence="4">
    <location>
        <begin position="6"/>
        <end position="116"/>
    </location>
</feature>
<dbReference type="PANTHER" id="PTHR21297">
    <property type="entry name" value="DNA-DIRECTED RNA POLYMERASE II"/>
    <property type="match status" value="1"/>
</dbReference>
<keyword evidence="2" id="KW-0539">Nucleus</keyword>
<evidence type="ECO:0000256" key="3">
    <source>
        <dbReference type="ARBA" id="ARBA00025724"/>
    </source>
</evidence>
<dbReference type="GO" id="GO:0030880">
    <property type="term" value="C:RNA polymerase complex"/>
    <property type="evidence" value="ECO:0007669"/>
    <property type="project" value="InterPro"/>
</dbReference>
<evidence type="ECO:0000313" key="6">
    <source>
        <dbReference type="Proteomes" id="UP000002872"/>
    </source>
</evidence>
<evidence type="ECO:0000256" key="2">
    <source>
        <dbReference type="ARBA" id="ARBA00023242"/>
    </source>
</evidence>
<dbReference type="AlphaFoldDB" id="I3EG36"/>
<keyword evidence="6" id="KW-1185">Reference proteome</keyword>
<dbReference type="InterPro" id="IPR006590">
    <property type="entry name" value="RNA_pol_Rpb4/RPC9_core"/>
</dbReference>
<dbReference type="EMBL" id="GL870879">
    <property type="protein sequence ID" value="EIJ88183.1"/>
    <property type="molecule type" value="Genomic_DNA"/>
</dbReference>
<comment type="subcellular location">
    <subcellularLocation>
        <location evidence="1">Nucleus</location>
    </subcellularLocation>
</comment>
<gene>
    <name evidence="5" type="ORF">NEQG_01627</name>
</gene>
<dbReference type="HOGENOM" id="CLU_2097468_0_0_1"/>
<evidence type="ECO:0000259" key="4">
    <source>
        <dbReference type="SMART" id="SM00657"/>
    </source>
</evidence>
<proteinExistence type="inferred from homology"/>
<dbReference type="InterPro" id="IPR038324">
    <property type="entry name" value="Rpb4/RPC9_sf"/>
</dbReference>
<dbReference type="Gene3D" id="1.20.1250.40">
    <property type="match status" value="1"/>
</dbReference>
<dbReference type="OrthoDB" id="2186918at2759"/>
<dbReference type="InterPro" id="IPR010997">
    <property type="entry name" value="HRDC-like_sf"/>
</dbReference>
<dbReference type="GO" id="GO:0006352">
    <property type="term" value="P:DNA-templated transcription initiation"/>
    <property type="evidence" value="ECO:0007669"/>
    <property type="project" value="InterPro"/>
</dbReference>
<dbReference type="VEuPathDB" id="MicrosporidiaDB:NEQG_01627"/>
<reference evidence="5" key="1">
    <citation type="submission" date="2011-01" db="EMBL/GenBank/DDBJ databases">
        <title>The Genome Sequence of Nematocida parisii strain ERTm3.</title>
        <authorList>
            <consortium name="The Broad Institute Genome Sequencing Platform"/>
            <consortium name="The Broad Institute Genome Sequencing Center for Infectious Disease"/>
            <person name="Cuomo C."/>
            <person name="Troemel E."/>
            <person name="Young S.K."/>
            <person name="Zeng Q."/>
            <person name="Gargeya S."/>
            <person name="Fitzgerald M."/>
            <person name="Haas B."/>
            <person name="Abouelleil A."/>
            <person name="Alvarado L."/>
            <person name="Arachchi H.M."/>
            <person name="Berlin A."/>
            <person name="Chapman S.B."/>
            <person name="Gearin G."/>
            <person name="Goldberg J."/>
            <person name="Griggs A."/>
            <person name="Gujja S."/>
            <person name="Hansen M."/>
            <person name="Heiman D."/>
            <person name="Howarth C."/>
            <person name="Larimer J."/>
            <person name="Lui A."/>
            <person name="MacDonald P.J.P."/>
            <person name="McCowen C."/>
            <person name="Montmayeur A."/>
            <person name="Murphy C."/>
            <person name="Neiman D."/>
            <person name="Pearson M."/>
            <person name="Priest M."/>
            <person name="Roberts A."/>
            <person name="Saif S."/>
            <person name="Shea T."/>
            <person name="Sisk P."/>
            <person name="Stolte C."/>
            <person name="Sykes S."/>
            <person name="Wortman J."/>
            <person name="Nusbaum C."/>
            <person name="Birren B."/>
        </authorList>
    </citation>
    <scope>NUCLEOTIDE SEQUENCE</scope>
    <source>
        <strain evidence="5">ERTm3</strain>
    </source>
</reference>
<dbReference type="Proteomes" id="UP000002872">
    <property type="component" value="Unassembled WGS sequence"/>
</dbReference>
<dbReference type="SMART" id="SM00657">
    <property type="entry name" value="RPOL4c"/>
    <property type="match status" value="1"/>
</dbReference>
<dbReference type="InterPro" id="IPR045222">
    <property type="entry name" value="Rpb4-like"/>
</dbReference>
<comment type="similarity">
    <text evidence="3">Belongs to the eukaryotic RPB4 RNA polymerase subunit family.</text>
</comment>
<name>I3EG36_NEMP3</name>
<dbReference type="Pfam" id="PF03874">
    <property type="entry name" value="RNA_pol_Rpb4"/>
    <property type="match status" value="1"/>
</dbReference>
<dbReference type="SUPFAM" id="SSF47819">
    <property type="entry name" value="HRDC-like"/>
    <property type="match status" value="1"/>
</dbReference>
<dbReference type="GO" id="GO:0000166">
    <property type="term" value="F:nucleotide binding"/>
    <property type="evidence" value="ECO:0007669"/>
    <property type="project" value="InterPro"/>
</dbReference>
<evidence type="ECO:0000256" key="1">
    <source>
        <dbReference type="ARBA" id="ARBA00004123"/>
    </source>
</evidence>
<dbReference type="STRING" id="935791.I3EG36"/>